<organism evidence="2 3">
    <name type="scientific">Calditerrivibrio nitroreducens (strain DSM 19672 / NBRC 101217 / Yu37-1)</name>
    <dbReference type="NCBI Taxonomy" id="768670"/>
    <lineage>
        <taxon>Bacteria</taxon>
        <taxon>Pseudomonadati</taxon>
        <taxon>Deferribacterota</taxon>
        <taxon>Deferribacteres</taxon>
        <taxon>Deferribacterales</taxon>
        <taxon>Calditerrivibrionaceae</taxon>
    </lineage>
</organism>
<dbReference type="STRING" id="768670.Calni_1763"/>
<protein>
    <recommendedName>
        <fullName evidence="4">DUF4352 domain-containing protein</fullName>
    </recommendedName>
</protein>
<evidence type="ECO:0000313" key="3">
    <source>
        <dbReference type="Proteomes" id="UP000007039"/>
    </source>
</evidence>
<dbReference type="HOGENOM" id="CLU_144674_0_0_0"/>
<keyword evidence="3" id="KW-1185">Reference proteome</keyword>
<reference evidence="2 3" key="2">
    <citation type="journal article" date="2011" name="Stand. Genomic Sci.">
        <title>Complete genome sequence of Calditerrivibrio nitroreducens type strain (Yu37-1).</title>
        <authorList>
            <person name="Pitluck S."/>
            <person name="Sikorski J."/>
            <person name="Zeytun A."/>
            <person name="Lapidus A."/>
            <person name="Nolan M."/>
            <person name="Lucas S."/>
            <person name="Hammon N."/>
            <person name="Deshpande S."/>
            <person name="Cheng J.F."/>
            <person name="Tapia R."/>
            <person name="Han C."/>
            <person name="Goodwin L."/>
            <person name="Liolios K."/>
            <person name="Pagani I."/>
            <person name="Ivanova N."/>
            <person name="Mavromatis K."/>
            <person name="Pati A."/>
            <person name="Chen A."/>
            <person name="Palaniappan K."/>
            <person name="Hauser L."/>
            <person name="Chang Y.J."/>
            <person name="Jeffries C.D."/>
            <person name="Detter J.C."/>
            <person name="Brambilla E."/>
            <person name="Djao O.D."/>
            <person name="Rohde M."/>
            <person name="Spring S."/>
            <person name="Goker M."/>
            <person name="Woyke T."/>
            <person name="Bristow J."/>
            <person name="Eisen J.A."/>
            <person name="Markowitz V."/>
            <person name="Hugenholtz P."/>
            <person name="Kyrpides N.C."/>
            <person name="Klenk H.P."/>
            <person name="Land M."/>
        </authorList>
    </citation>
    <scope>NUCLEOTIDE SEQUENCE [LARGE SCALE GENOMIC DNA]</scope>
    <source>
        <strain evidence="3">DSM 19672 / NBRC 101217 / Yu37-1</strain>
    </source>
</reference>
<keyword evidence="1" id="KW-0732">Signal</keyword>
<dbReference type="RefSeq" id="WP_013451880.1">
    <property type="nucleotide sequence ID" value="NC_014758.1"/>
</dbReference>
<name>E4TG82_CALNY</name>
<feature type="chain" id="PRO_5003187860" description="DUF4352 domain-containing protein" evidence="1">
    <location>
        <begin position="23"/>
        <end position="147"/>
    </location>
</feature>
<evidence type="ECO:0000256" key="1">
    <source>
        <dbReference type="SAM" id="SignalP"/>
    </source>
</evidence>
<sequence length="147" mass="16824" precursor="true">MKKLVYLAILVFLTGCFSSSFNYKTDKTLKQNFAYSQKAGDMVLYYNIKLTNTDKVLDINIKNVSNMFIKGLSLDITDDSGKLNKYLYIGNIKNLNSKTVSLEVDKNLSKLYIAFKYEIMPEDAFLNPDKSDNGLFEKTEKTILIIK</sequence>
<reference key="1">
    <citation type="submission" date="2010-11" db="EMBL/GenBank/DDBJ databases">
        <title>The complete genome of chromosome of Calditerrivibrio nitroreducens DSM 19672.</title>
        <authorList>
            <consortium name="US DOE Joint Genome Institute (JGI-PGF)"/>
            <person name="Lucas S."/>
            <person name="Copeland A."/>
            <person name="Lapidus A."/>
            <person name="Bruce D."/>
            <person name="Goodwin L."/>
            <person name="Pitluck S."/>
            <person name="Kyrpides N."/>
            <person name="Mavromatis K."/>
            <person name="Ivanova N."/>
            <person name="Mikhailova N."/>
            <person name="Zeytun A."/>
            <person name="Brettin T."/>
            <person name="Detter J.C."/>
            <person name="Tapia R."/>
            <person name="Han C."/>
            <person name="Land M."/>
            <person name="Hauser L."/>
            <person name="Markowitz V."/>
            <person name="Cheng J.-F."/>
            <person name="Hugenholtz P."/>
            <person name="Woyke T."/>
            <person name="Wu D."/>
            <person name="Spring S."/>
            <person name="Schroeder M."/>
            <person name="Brambilla E."/>
            <person name="Klenk H.-P."/>
            <person name="Eisen J.A."/>
        </authorList>
    </citation>
    <scope>NUCLEOTIDE SEQUENCE [LARGE SCALE GENOMIC DNA]</scope>
    <source>
        <strain>DSM 19672</strain>
    </source>
</reference>
<dbReference type="PROSITE" id="PS51257">
    <property type="entry name" value="PROKAR_LIPOPROTEIN"/>
    <property type="match status" value="1"/>
</dbReference>
<evidence type="ECO:0008006" key="4">
    <source>
        <dbReference type="Google" id="ProtNLM"/>
    </source>
</evidence>
<dbReference type="OrthoDB" id="9895926at2"/>
<dbReference type="eggNOG" id="ENOG5030W6N">
    <property type="taxonomic scope" value="Bacteria"/>
</dbReference>
<accession>E4TG82</accession>
<dbReference type="Proteomes" id="UP000007039">
    <property type="component" value="Chromosome"/>
</dbReference>
<dbReference type="AlphaFoldDB" id="E4TG82"/>
<feature type="signal peptide" evidence="1">
    <location>
        <begin position="1"/>
        <end position="22"/>
    </location>
</feature>
<gene>
    <name evidence="2" type="ordered locus">Calni_1763</name>
</gene>
<proteinExistence type="predicted"/>
<evidence type="ECO:0000313" key="2">
    <source>
        <dbReference type="EMBL" id="ADR19669.1"/>
    </source>
</evidence>
<dbReference type="KEGG" id="cni:Calni_1763"/>
<dbReference type="EMBL" id="CP002347">
    <property type="protein sequence ID" value="ADR19669.1"/>
    <property type="molecule type" value="Genomic_DNA"/>
</dbReference>